<dbReference type="InterPro" id="IPR005198">
    <property type="entry name" value="Glyco_hydro_76"/>
</dbReference>
<feature type="chain" id="PRO_5046127883" evidence="1">
    <location>
        <begin position="22"/>
        <end position="402"/>
    </location>
</feature>
<reference evidence="2 3" key="1">
    <citation type="submission" date="2024-06" db="EMBL/GenBank/DDBJ databases">
        <authorList>
            <person name="Kaempfer P."/>
            <person name="Viver T."/>
        </authorList>
    </citation>
    <scope>NUCLEOTIDE SEQUENCE [LARGE SCALE GENOMIC DNA]</scope>
    <source>
        <strain evidence="2 3">ST-119</strain>
    </source>
</reference>
<dbReference type="PANTHER" id="PTHR47791">
    <property type="entry name" value="MEIOTICALLY UP-REGULATED GENE 191 PROTEIN"/>
    <property type="match status" value="1"/>
</dbReference>
<dbReference type="PANTHER" id="PTHR47791:SF4">
    <property type="entry name" value="(PUTATIVE SECRETED PROTEIN)-RELATED"/>
    <property type="match status" value="1"/>
</dbReference>
<dbReference type="InterPro" id="IPR008928">
    <property type="entry name" value="6-hairpin_glycosidase_sf"/>
</dbReference>
<dbReference type="GO" id="GO:0016787">
    <property type="term" value="F:hydrolase activity"/>
    <property type="evidence" value="ECO:0007669"/>
    <property type="project" value="UniProtKB-KW"/>
</dbReference>
<dbReference type="PROSITE" id="PS51257">
    <property type="entry name" value="PROKAR_LIPOPROTEIN"/>
    <property type="match status" value="1"/>
</dbReference>
<organism evidence="2 3">
    <name type="scientific">Flavobacterium rhizosphaerae</name>
    <dbReference type="NCBI Taxonomy" id="3163298"/>
    <lineage>
        <taxon>Bacteria</taxon>
        <taxon>Pseudomonadati</taxon>
        <taxon>Bacteroidota</taxon>
        <taxon>Flavobacteriia</taxon>
        <taxon>Flavobacteriales</taxon>
        <taxon>Flavobacteriaceae</taxon>
        <taxon>Flavobacterium</taxon>
    </lineage>
</organism>
<name>A0ABW8YZD9_9FLAO</name>
<feature type="signal peptide" evidence="1">
    <location>
        <begin position="1"/>
        <end position="21"/>
    </location>
</feature>
<evidence type="ECO:0000313" key="2">
    <source>
        <dbReference type="EMBL" id="MFL9844530.1"/>
    </source>
</evidence>
<comment type="caution">
    <text evidence="2">The sequence shown here is derived from an EMBL/GenBank/DDBJ whole genome shotgun (WGS) entry which is preliminary data.</text>
</comment>
<evidence type="ECO:0000256" key="1">
    <source>
        <dbReference type="SAM" id="SignalP"/>
    </source>
</evidence>
<dbReference type="PIRSF" id="PIRSF021505">
    <property type="entry name" value="O_gly_hdrol"/>
    <property type="match status" value="1"/>
</dbReference>
<dbReference type="InterPro" id="IPR053169">
    <property type="entry name" value="MUG_Protein"/>
</dbReference>
<dbReference type="SUPFAM" id="SSF48208">
    <property type="entry name" value="Six-hairpin glycosidases"/>
    <property type="match status" value="1"/>
</dbReference>
<dbReference type="RefSeq" id="WP_408084780.1">
    <property type="nucleotide sequence ID" value="NZ_JBELPZ010000007.1"/>
</dbReference>
<keyword evidence="1" id="KW-0732">Signal</keyword>
<proteinExistence type="predicted"/>
<sequence length="402" mass="45779">MKTKMMNVVVLALAFAFACFGCNDYPSPEEQMINNGEGTDTTGTSISYKERAKLTYDMIQTHYAIGDLYRENFPAQSGDNNQYSYLWPYVGMLTAGNVLFELGYDEAILNKEFGGLEAYYDSRPNLPTYQAYVTAIQSTDHYYDDSAIVAMELIDAYKNTNSPFYLERAISVAEFIMSGEDDVLGGGLYWFEGQSAGCNSGPNCIKAANTTAYASFVTAELYKLTNNPVYLNFAKRTYLWNYNTLRDPGDNLYYNSKHITTQQIDATKWTYNAAMMIMAAVDLFEITGDQLYITQATATAQSAFSEWTSVRNDRLFYPANDSWFNTELMTSYIRLTEHVPQADQYVQVFINNLDYAWDHARNSQGQFYEDWSGNNPGRYYWLLHQAALVEAYGRASLYLNEE</sequence>
<dbReference type="Gene3D" id="1.50.10.20">
    <property type="match status" value="1"/>
</dbReference>
<dbReference type="EMBL" id="JBELPZ010000007">
    <property type="protein sequence ID" value="MFL9844530.1"/>
    <property type="molecule type" value="Genomic_DNA"/>
</dbReference>
<dbReference type="InterPro" id="IPR014512">
    <property type="entry name" value="O_gly_hydro"/>
</dbReference>
<gene>
    <name evidence="2" type="ORF">ABS766_08870</name>
</gene>
<dbReference type="Pfam" id="PF03663">
    <property type="entry name" value="Glyco_hydro_76"/>
    <property type="match status" value="1"/>
</dbReference>
<keyword evidence="3" id="KW-1185">Reference proteome</keyword>
<protein>
    <submittedName>
        <fullName evidence="2">Glycoside hydrolase family 76 protein</fullName>
    </submittedName>
</protein>
<dbReference type="Proteomes" id="UP001629156">
    <property type="component" value="Unassembled WGS sequence"/>
</dbReference>
<keyword evidence="2" id="KW-0378">Hydrolase</keyword>
<accession>A0ABW8YZD9</accession>
<evidence type="ECO:0000313" key="3">
    <source>
        <dbReference type="Proteomes" id="UP001629156"/>
    </source>
</evidence>